<dbReference type="InterPro" id="IPR032675">
    <property type="entry name" value="LRR_dom_sf"/>
</dbReference>
<evidence type="ECO:0000313" key="2">
    <source>
        <dbReference type="Proteomes" id="UP000703269"/>
    </source>
</evidence>
<sequence length="344" mass="39422">MMWHVPHVVRRSTSPQQIIDILDLLPRCHSLELQHLQFLSETVPAVIPTPPRSLHSLRLAFFCPTVVLQDIYNLLSCFRSISTLSFHDTNLLHEPSVGLLYPPDEPIEVKALELSLFDHDYANVWIDKVCTHLDLAPLTTLSVQAPFDDVVHNIDMTPALHRLLRRCTALQTLVCLRDVFHGLLTYQYACPTLRQLRFINYLSPHSMAPWANIQIIMGSPIAAAVCDVTFDIVFDILIDYNEPDPDASGLEQRFRRTLEALNWTPLVAIIDRLRSMTISMTMTLRKKTREVHEATRAVEYYNIQVSWGGHEHPYRTILESIVQERVPLTSHQRFDAHIVLSNPA</sequence>
<dbReference type="AlphaFoldDB" id="A0A9P3GCS9"/>
<dbReference type="Proteomes" id="UP000703269">
    <property type="component" value="Unassembled WGS sequence"/>
</dbReference>
<comment type="caution">
    <text evidence="1">The sequence shown here is derived from an EMBL/GenBank/DDBJ whole genome shotgun (WGS) entry which is preliminary data.</text>
</comment>
<dbReference type="Gene3D" id="3.80.10.10">
    <property type="entry name" value="Ribonuclease Inhibitor"/>
    <property type="match status" value="1"/>
</dbReference>
<gene>
    <name evidence="1" type="ORF">PsYK624_098990</name>
</gene>
<protein>
    <submittedName>
        <fullName evidence="1">Uncharacterized protein</fullName>
    </submittedName>
</protein>
<proteinExistence type="predicted"/>
<dbReference type="EMBL" id="BPQB01000034">
    <property type="protein sequence ID" value="GJE93738.1"/>
    <property type="molecule type" value="Genomic_DNA"/>
</dbReference>
<name>A0A9P3GCS9_9APHY</name>
<reference evidence="1 2" key="1">
    <citation type="submission" date="2021-08" db="EMBL/GenBank/DDBJ databases">
        <title>Draft Genome Sequence of Phanerochaete sordida strain YK-624.</title>
        <authorList>
            <person name="Mori T."/>
            <person name="Dohra H."/>
            <person name="Suzuki T."/>
            <person name="Kawagishi H."/>
            <person name="Hirai H."/>
        </authorList>
    </citation>
    <scope>NUCLEOTIDE SEQUENCE [LARGE SCALE GENOMIC DNA]</scope>
    <source>
        <strain evidence="1 2">YK-624</strain>
    </source>
</reference>
<organism evidence="1 2">
    <name type="scientific">Phanerochaete sordida</name>
    <dbReference type="NCBI Taxonomy" id="48140"/>
    <lineage>
        <taxon>Eukaryota</taxon>
        <taxon>Fungi</taxon>
        <taxon>Dikarya</taxon>
        <taxon>Basidiomycota</taxon>
        <taxon>Agaricomycotina</taxon>
        <taxon>Agaricomycetes</taxon>
        <taxon>Polyporales</taxon>
        <taxon>Phanerochaetaceae</taxon>
        <taxon>Phanerochaete</taxon>
    </lineage>
</organism>
<keyword evidence="2" id="KW-1185">Reference proteome</keyword>
<evidence type="ECO:0000313" key="1">
    <source>
        <dbReference type="EMBL" id="GJE93738.1"/>
    </source>
</evidence>
<accession>A0A9P3GCS9</accession>